<reference evidence="2 3" key="1">
    <citation type="submission" date="2015-01" db="EMBL/GenBank/DDBJ databases">
        <title>Genome Sequencing of Rickettsiales.</title>
        <authorList>
            <person name="Daugherty S.C."/>
            <person name="Su Q."/>
            <person name="Abolude K."/>
            <person name="Beier-Sexton M."/>
            <person name="Carlyon J.A."/>
            <person name="Carter R."/>
            <person name="Day N.P."/>
            <person name="Dumler S.J."/>
            <person name="Dyachenko V."/>
            <person name="Godinez A."/>
            <person name="Kurtti T.J."/>
            <person name="Lichay M."/>
            <person name="Mullins K.E."/>
            <person name="Ott S."/>
            <person name="Pappas-Brown V."/>
            <person name="Paris D.H."/>
            <person name="Patel P."/>
            <person name="Richards A.L."/>
            <person name="Sadzewicz L."/>
            <person name="Sears K."/>
            <person name="Seidman D."/>
            <person name="Sengamalay N."/>
            <person name="Stenos J."/>
            <person name="Tallon L.J."/>
            <person name="Vincent G."/>
            <person name="Fraser C.M."/>
            <person name="Munderloh U."/>
            <person name="Dunning-Hotopp J.C."/>
        </authorList>
    </citation>
    <scope>NUCLEOTIDE SEQUENCE [LARGE SCALE GENOMIC DNA]</scope>
    <source>
        <strain evidence="2 3">Ect</strain>
    </source>
</reference>
<sequence>MFQEQYHHILSNSYILSLIFFNIIVGYLLYFIKILYELKIINLYIIA</sequence>
<evidence type="ECO:0000313" key="3">
    <source>
        <dbReference type="Proteomes" id="UP000033591"/>
    </source>
</evidence>
<organism evidence="2 3">
    <name type="scientific">Rickettsia rhipicephali str. Ect</name>
    <dbReference type="NCBI Taxonomy" id="1359199"/>
    <lineage>
        <taxon>Bacteria</taxon>
        <taxon>Pseudomonadati</taxon>
        <taxon>Pseudomonadota</taxon>
        <taxon>Alphaproteobacteria</taxon>
        <taxon>Rickettsiales</taxon>
        <taxon>Rickettsiaceae</taxon>
        <taxon>Rickettsieae</taxon>
        <taxon>Rickettsia</taxon>
        <taxon>spotted fever group</taxon>
    </lineage>
</organism>
<evidence type="ECO:0000313" key="2">
    <source>
        <dbReference type="EMBL" id="KJV78491.1"/>
    </source>
</evidence>
<name>A0A0F3PF04_RICRH</name>
<evidence type="ECO:0000256" key="1">
    <source>
        <dbReference type="SAM" id="Phobius"/>
    </source>
</evidence>
<comment type="caution">
    <text evidence="2">The sequence shown here is derived from an EMBL/GenBank/DDBJ whole genome shotgun (WGS) entry which is preliminary data.</text>
</comment>
<proteinExistence type="predicted"/>
<dbReference type="Proteomes" id="UP000033591">
    <property type="component" value="Unassembled WGS sequence"/>
</dbReference>
<dbReference type="AlphaFoldDB" id="A0A0F3PF04"/>
<keyword evidence="1" id="KW-1133">Transmembrane helix</keyword>
<gene>
    <name evidence="2" type="ORF">RMAECT_0026</name>
</gene>
<accession>A0A0F3PF04</accession>
<keyword evidence="1" id="KW-0812">Transmembrane</keyword>
<keyword evidence="1" id="KW-0472">Membrane</keyword>
<dbReference type="EMBL" id="LAOC01000001">
    <property type="protein sequence ID" value="KJV78491.1"/>
    <property type="molecule type" value="Genomic_DNA"/>
</dbReference>
<feature type="transmembrane region" description="Helical" evidence="1">
    <location>
        <begin position="12"/>
        <end position="32"/>
    </location>
</feature>
<protein>
    <submittedName>
        <fullName evidence="2">Uncharacterized protein</fullName>
    </submittedName>
</protein>